<feature type="transmembrane region" description="Helical" evidence="1">
    <location>
        <begin position="192"/>
        <end position="211"/>
    </location>
</feature>
<evidence type="ECO:0000313" key="3">
    <source>
        <dbReference type="Proteomes" id="UP000236340"/>
    </source>
</evidence>
<dbReference type="EMBL" id="PPFX01000037">
    <property type="protein sequence ID" value="PNU19182.1"/>
    <property type="molecule type" value="Genomic_DNA"/>
</dbReference>
<protein>
    <submittedName>
        <fullName evidence="2">Uncharacterized protein</fullName>
    </submittedName>
</protein>
<accession>A0A2K2H798</accession>
<feature type="transmembrane region" description="Helical" evidence="1">
    <location>
        <begin position="162"/>
        <end position="183"/>
    </location>
</feature>
<dbReference type="AlphaFoldDB" id="A0A2K2H798"/>
<evidence type="ECO:0000256" key="1">
    <source>
        <dbReference type="SAM" id="Phobius"/>
    </source>
</evidence>
<keyword evidence="1" id="KW-0812">Transmembrane</keyword>
<sequence>MVPFYVVPAQADFNLHVRLVTTDPQPGNSLAVDQQLFLKVAYQSDIPLAFRYAAYLHGEKLEAGFYSGHPELQRAGAGEALGWIGFSNVTHIDEVRVEILNAERQKIAEISKPFTFSWKAAAGVTGERVKPNWVKKLERHQDWVRERISDPFEQRKKSFDALLFYLNCASIPFYLLLQGYALWRFHGRWRDLATVPLVSLVPLVLASLVGFGMELSYWVVFIFRGTPFALVYLLAVWLARRRMLKIEREQAGQ</sequence>
<feature type="transmembrane region" description="Helical" evidence="1">
    <location>
        <begin position="217"/>
        <end position="239"/>
    </location>
</feature>
<keyword evidence="1" id="KW-0472">Membrane</keyword>
<name>A0A2K2H798_9BACT</name>
<proteinExistence type="predicted"/>
<evidence type="ECO:0000313" key="2">
    <source>
        <dbReference type="EMBL" id="PNU19182.1"/>
    </source>
</evidence>
<keyword evidence="1" id="KW-1133">Transmembrane helix</keyword>
<organism evidence="2 3">
    <name type="scientific">Geothermobacter hydrogeniphilus</name>
    <dbReference type="NCBI Taxonomy" id="1969733"/>
    <lineage>
        <taxon>Bacteria</taxon>
        <taxon>Pseudomonadati</taxon>
        <taxon>Thermodesulfobacteriota</taxon>
        <taxon>Desulfuromonadia</taxon>
        <taxon>Desulfuromonadales</taxon>
        <taxon>Geothermobacteraceae</taxon>
        <taxon>Geothermobacter</taxon>
    </lineage>
</organism>
<reference evidence="2 3" key="1">
    <citation type="journal article" date="2018" name="Genome Announc.">
        <title>Genome Sequence of Geothermobacter sp. HR-1 Iron Reducer from the Loihi Seamount.</title>
        <authorList>
            <person name="Smith H."/>
            <person name="Abuyen K."/>
            <person name="Tremblay J."/>
            <person name="Savalia P."/>
            <person name="Perez-Rodriguez I."/>
            <person name="Emerson D."/>
            <person name="Tully B."/>
            <person name="Amend J."/>
        </authorList>
    </citation>
    <scope>NUCLEOTIDE SEQUENCE [LARGE SCALE GENOMIC DNA]</scope>
    <source>
        <strain evidence="2 3">HR-1</strain>
    </source>
</reference>
<gene>
    <name evidence="2" type="ORF">C2E25_13620</name>
</gene>
<dbReference type="Proteomes" id="UP000236340">
    <property type="component" value="Unassembled WGS sequence"/>
</dbReference>
<comment type="caution">
    <text evidence="2">The sequence shown here is derived from an EMBL/GenBank/DDBJ whole genome shotgun (WGS) entry which is preliminary data.</text>
</comment>